<dbReference type="RefSeq" id="WP_038084353.1">
    <property type="nucleotide sequence ID" value="NZ_JMIR01000003.1"/>
</dbReference>
<keyword evidence="1" id="KW-0732">Signal</keyword>
<comment type="caution">
    <text evidence="2">The sequence shown here is derived from an EMBL/GenBank/DDBJ whole genome shotgun (WGS) entry which is preliminary data.</text>
</comment>
<proteinExistence type="predicted"/>
<evidence type="ECO:0000256" key="1">
    <source>
        <dbReference type="SAM" id="SignalP"/>
    </source>
</evidence>
<dbReference type="EMBL" id="JMIR01000003">
    <property type="protein sequence ID" value="KEO84512.1"/>
    <property type="molecule type" value="Genomic_DNA"/>
</dbReference>
<dbReference type="AlphaFoldDB" id="A0A074MFF9"/>
<feature type="chain" id="PRO_5001697156" description="DUF5667 domain-containing protein" evidence="1">
    <location>
        <begin position="25"/>
        <end position="190"/>
    </location>
</feature>
<dbReference type="STRING" id="1157490.EL26_03045"/>
<name>A0A074MFF9_9BACL</name>
<feature type="signal peptide" evidence="1">
    <location>
        <begin position="1"/>
        <end position="24"/>
    </location>
</feature>
<evidence type="ECO:0008006" key="4">
    <source>
        <dbReference type="Google" id="ProtNLM"/>
    </source>
</evidence>
<evidence type="ECO:0000313" key="2">
    <source>
        <dbReference type="EMBL" id="KEO84512.1"/>
    </source>
</evidence>
<sequence length="190" mass="20698">MKKLLAGTTLAAILALGGGAAAFAATDDNASTTQQTPSATQQVQEHGHQGEHKKIQLTEQQKQAIKDSGVDFQAMKATKKQLWETGKSIRETHKQLKDLADTSTDKNLKKQIKADLKSSEDSMTKLKDLRKTGKDLHKQLHDAVQTADSAKIKDIAAKIEANNQEALKLMQTLDASLKAELTKVQGLTKQ</sequence>
<organism evidence="2 3">
    <name type="scientific">Tumebacillus flagellatus</name>
    <dbReference type="NCBI Taxonomy" id="1157490"/>
    <lineage>
        <taxon>Bacteria</taxon>
        <taxon>Bacillati</taxon>
        <taxon>Bacillota</taxon>
        <taxon>Bacilli</taxon>
        <taxon>Bacillales</taxon>
        <taxon>Alicyclobacillaceae</taxon>
        <taxon>Tumebacillus</taxon>
    </lineage>
</organism>
<reference evidence="2 3" key="1">
    <citation type="journal article" date="2013" name="Int. J. Syst. Evol. Microbiol.">
        <title>Tumebacillus flagellatus sp. nov., an alpha-amylase/pullulanase-producing bacterium isolated from cassava wastewater.</title>
        <authorList>
            <person name="Wang Q."/>
            <person name="Xie N."/>
            <person name="Qin Y."/>
            <person name="Shen N."/>
            <person name="Zhu J."/>
            <person name="Mi H."/>
            <person name="Huang R."/>
        </authorList>
    </citation>
    <scope>NUCLEOTIDE SEQUENCE [LARGE SCALE GENOMIC DNA]</scope>
    <source>
        <strain evidence="2 3">GST4</strain>
    </source>
</reference>
<protein>
    <recommendedName>
        <fullName evidence="4">DUF5667 domain-containing protein</fullName>
    </recommendedName>
</protein>
<dbReference type="OrthoDB" id="9880004at2"/>
<evidence type="ECO:0000313" key="3">
    <source>
        <dbReference type="Proteomes" id="UP000027931"/>
    </source>
</evidence>
<keyword evidence="3" id="KW-1185">Reference proteome</keyword>
<accession>A0A074MFF9</accession>
<dbReference type="Proteomes" id="UP000027931">
    <property type="component" value="Unassembled WGS sequence"/>
</dbReference>
<gene>
    <name evidence="2" type="ORF">EL26_03045</name>
</gene>